<keyword evidence="1" id="KW-0378">Hydrolase</keyword>
<feature type="non-terminal residue" evidence="1">
    <location>
        <position position="1"/>
    </location>
</feature>
<name>A0A1D1XGK6_9ARAE</name>
<proteinExistence type="predicted"/>
<sequence length="113" mass="11714">QLLTQRAAQAPPAQPPIIKSSTLSFLGHPLQLEGIPPTPSCLLATAWTPLAAAAAAGAGADVDGEDGDDTPVAMRQPRGQLWIFGSSFLVEPLGSVLLAEMATCYLYCLVLPS</sequence>
<dbReference type="AlphaFoldDB" id="A0A1D1XGK6"/>
<organism evidence="1">
    <name type="scientific">Anthurium amnicola</name>
    <dbReference type="NCBI Taxonomy" id="1678845"/>
    <lineage>
        <taxon>Eukaryota</taxon>
        <taxon>Viridiplantae</taxon>
        <taxon>Streptophyta</taxon>
        <taxon>Embryophyta</taxon>
        <taxon>Tracheophyta</taxon>
        <taxon>Spermatophyta</taxon>
        <taxon>Magnoliopsida</taxon>
        <taxon>Liliopsida</taxon>
        <taxon>Araceae</taxon>
        <taxon>Pothoideae</taxon>
        <taxon>Potheae</taxon>
        <taxon>Anthurium</taxon>
    </lineage>
</organism>
<protein>
    <submittedName>
        <fullName evidence="1">Zinc carboxypeptidase</fullName>
    </submittedName>
</protein>
<keyword evidence="1" id="KW-0121">Carboxypeptidase</keyword>
<gene>
    <name evidence="1" type="primary">CBPS</name>
    <name evidence="1" type="ORF">g.129942</name>
</gene>
<dbReference type="EMBL" id="GDJX01026417">
    <property type="protein sequence ID" value="JAT41519.1"/>
    <property type="molecule type" value="Transcribed_RNA"/>
</dbReference>
<evidence type="ECO:0000313" key="1">
    <source>
        <dbReference type="EMBL" id="JAT41519.1"/>
    </source>
</evidence>
<keyword evidence="1" id="KW-0645">Protease</keyword>
<dbReference type="GO" id="GO:0004180">
    <property type="term" value="F:carboxypeptidase activity"/>
    <property type="evidence" value="ECO:0007669"/>
    <property type="project" value="UniProtKB-KW"/>
</dbReference>
<reference evidence="1" key="1">
    <citation type="submission" date="2015-07" db="EMBL/GenBank/DDBJ databases">
        <title>Transcriptome Assembly of Anthurium amnicola.</title>
        <authorList>
            <person name="Suzuki J."/>
        </authorList>
    </citation>
    <scope>NUCLEOTIDE SEQUENCE</scope>
</reference>
<accession>A0A1D1XGK6</accession>